<dbReference type="CDD" id="cd01997">
    <property type="entry name" value="GMP_synthase_C"/>
    <property type="match status" value="1"/>
</dbReference>
<evidence type="ECO:0000313" key="13">
    <source>
        <dbReference type="Proteomes" id="UP000016160"/>
    </source>
</evidence>
<dbReference type="EMBL" id="HG315671">
    <property type="protein sequence ID" value="CDF78530.1"/>
    <property type="molecule type" value="Genomic_DNA"/>
</dbReference>
<keyword evidence="4 9" id="KW-0547">Nucleotide-binding</keyword>
<dbReference type="CDD" id="cd01742">
    <property type="entry name" value="GATase1_GMP_Synthase"/>
    <property type="match status" value="1"/>
</dbReference>
<dbReference type="NCBIfam" id="TIGR00888">
    <property type="entry name" value="guaA_Nterm"/>
    <property type="match status" value="1"/>
</dbReference>
<keyword evidence="13" id="KW-1185">Reference proteome</keyword>
<comment type="pathway">
    <text evidence="2 9">Purine metabolism; GMP biosynthesis; GMP from XMP (L-Gln route): step 1/1.</text>
</comment>
<dbReference type="SUPFAM" id="SSF52317">
    <property type="entry name" value="Class I glutamine amidotransferase-like"/>
    <property type="match status" value="1"/>
</dbReference>
<dbReference type="NCBIfam" id="TIGR00884">
    <property type="entry name" value="guaA_Cterm"/>
    <property type="match status" value="1"/>
</dbReference>
<dbReference type="HAMAP" id="MF_00344">
    <property type="entry name" value="GMP_synthase"/>
    <property type="match status" value="1"/>
</dbReference>
<comment type="function">
    <text evidence="1 9">Catalyzes the synthesis of GMP from XMP.</text>
</comment>
<comment type="subunit">
    <text evidence="9">Homodimer.</text>
</comment>
<feature type="active site" evidence="9">
    <location>
        <position position="168"/>
    </location>
</feature>
<dbReference type="InterPro" id="IPR025777">
    <property type="entry name" value="GMPS_ATP_PPase_dom"/>
</dbReference>
<dbReference type="Pfam" id="PF02540">
    <property type="entry name" value="NAD_synthase"/>
    <property type="match status" value="1"/>
</dbReference>
<dbReference type="InterPro" id="IPR014729">
    <property type="entry name" value="Rossmann-like_a/b/a_fold"/>
</dbReference>
<dbReference type="GO" id="GO:0005524">
    <property type="term" value="F:ATP binding"/>
    <property type="evidence" value="ECO:0007669"/>
    <property type="project" value="UniProtKB-UniRule"/>
</dbReference>
<dbReference type="InterPro" id="IPR022310">
    <property type="entry name" value="NAD/GMP_synthase"/>
</dbReference>
<dbReference type="Gene3D" id="3.30.300.10">
    <property type="match status" value="1"/>
</dbReference>
<keyword evidence="5 9" id="KW-0332">GMP biosynthesis</keyword>
<dbReference type="InterPro" id="IPR022955">
    <property type="entry name" value="GMP_synthase"/>
</dbReference>
<dbReference type="FunFam" id="3.40.50.880:FF:000047">
    <property type="entry name" value="GMP synthase [glutamine-hydrolyzing] subunit A"/>
    <property type="match status" value="1"/>
</dbReference>
<evidence type="ECO:0000313" key="12">
    <source>
        <dbReference type="EMBL" id="CDF78530.1"/>
    </source>
</evidence>
<evidence type="ECO:0000256" key="7">
    <source>
        <dbReference type="ARBA" id="ARBA00022840"/>
    </source>
</evidence>
<keyword evidence="7 9" id="KW-0067">ATP-binding</keyword>
<dbReference type="Proteomes" id="UP000016160">
    <property type="component" value="Chromosome"/>
</dbReference>
<dbReference type="EC" id="6.3.5.2" evidence="9"/>
<dbReference type="FunFam" id="3.30.300.10:FF:000002">
    <property type="entry name" value="GMP synthase [glutamine-hydrolyzing]"/>
    <property type="match status" value="1"/>
</dbReference>
<keyword evidence="6 9" id="KW-0658">Purine biosynthesis</keyword>
<evidence type="ECO:0000256" key="3">
    <source>
        <dbReference type="ARBA" id="ARBA00022598"/>
    </source>
</evidence>
<dbReference type="PANTHER" id="PTHR11922">
    <property type="entry name" value="GMP SYNTHASE-RELATED"/>
    <property type="match status" value="1"/>
</dbReference>
<dbReference type="eggNOG" id="COG0519">
    <property type="taxonomic scope" value="Bacteria"/>
</dbReference>
<dbReference type="InterPro" id="IPR004739">
    <property type="entry name" value="GMP_synth_GATase"/>
</dbReference>
<evidence type="ECO:0000256" key="8">
    <source>
        <dbReference type="ARBA" id="ARBA00022962"/>
    </source>
</evidence>
<dbReference type="SUPFAM" id="SSF52402">
    <property type="entry name" value="Adenine nucleotide alpha hydrolases-like"/>
    <property type="match status" value="1"/>
</dbReference>
<dbReference type="NCBIfam" id="NF000848">
    <property type="entry name" value="PRK00074.1"/>
    <property type="match status" value="1"/>
</dbReference>
<dbReference type="SUPFAM" id="SSF54810">
    <property type="entry name" value="GMP synthetase C-terminal dimerisation domain"/>
    <property type="match status" value="1"/>
</dbReference>
<dbReference type="UniPathway" id="UPA00189">
    <property type="reaction ID" value="UER00296"/>
</dbReference>
<organism evidence="12 13">
    <name type="scientific">Formosa agariphila (strain DSM 15362 / KCTC 12365 / LMG 23005 / KMM 3901 / M-2Alg 35-1)</name>
    <dbReference type="NCBI Taxonomy" id="1347342"/>
    <lineage>
        <taxon>Bacteria</taxon>
        <taxon>Pseudomonadati</taxon>
        <taxon>Bacteroidota</taxon>
        <taxon>Flavobacteriia</taxon>
        <taxon>Flavobacteriales</taxon>
        <taxon>Flavobacteriaceae</taxon>
        <taxon>Formosa</taxon>
    </lineage>
</organism>
<dbReference type="PROSITE" id="PS51553">
    <property type="entry name" value="GMPS_ATP_PPASE"/>
    <property type="match status" value="1"/>
</dbReference>
<dbReference type="AlphaFoldDB" id="T2KIA2"/>
<reference evidence="12 13" key="1">
    <citation type="journal article" date="2013" name="Appl. Environ. Microbiol.">
        <title>The genome of the alga-associated marine flavobacterium Formosa agariphila KMM 3901T reveals a broad potential for degradation of algal polysaccharides.</title>
        <authorList>
            <person name="Mann A.J."/>
            <person name="Hahnke R.L."/>
            <person name="Huang S."/>
            <person name="Werner J."/>
            <person name="Xing P."/>
            <person name="Barbeyron T."/>
            <person name="Huettel B."/>
            <person name="Stueber K."/>
            <person name="Reinhardt R."/>
            <person name="Harder J."/>
            <person name="Gloeckner F.O."/>
            <person name="Amann R.I."/>
            <person name="Teeling H."/>
        </authorList>
    </citation>
    <scope>NUCLEOTIDE SEQUENCE [LARGE SCALE GENOMIC DNA]</scope>
    <source>
        <strain evidence="13">DSM 15362 / KCTC 12365 / LMG 23005 / KMM 3901</strain>
    </source>
</reference>
<evidence type="ECO:0000256" key="6">
    <source>
        <dbReference type="ARBA" id="ARBA00022755"/>
    </source>
</evidence>
<dbReference type="Pfam" id="PF00117">
    <property type="entry name" value="GATase"/>
    <property type="match status" value="1"/>
</dbReference>
<dbReference type="GO" id="GO:0005829">
    <property type="term" value="C:cytosol"/>
    <property type="evidence" value="ECO:0007669"/>
    <property type="project" value="TreeGrafter"/>
</dbReference>
<keyword evidence="8 9" id="KW-0315">Glutamine amidotransferase</keyword>
<feature type="active site" description="Nucleophile" evidence="9">
    <location>
        <position position="80"/>
    </location>
</feature>
<dbReference type="InterPro" id="IPR029062">
    <property type="entry name" value="Class_I_gatase-like"/>
</dbReference>
<dbReference type="RefSeq" id="WP_038527828.1">
    <property type="nucleotide sequence ID" value="NZ_HG315671.1"/>
</dbReference>
<dbReference type="PROSITE" id="PS51273">
    <property type="entry name" value="GATASE_TYPE_1"/>
    <property type="match status" value="1"/>
</dbReference>
<evidence type="ECO:0000256" key="4">
    <source>
        <dbReference type="ARBA" id="ARBA00022741"/>
    </source>
</evidence>
<dbReference type="PATRIC" id="fig|1347342.6.peg.825"/>
<dbReference type="InterPro" id="IPR001674">
    <property type="entry name" value="GMP_synth_C"/>
</dbReference>
<comment type="catalytic activity">
    <reaction evidence="9">
        <text>XMP + L-glutamine + ATP + H2O = GMP + L-glutamate + AMP + diphosphate + 2 H(+)</text>
        <dbReference type="Rhea" id="RHEA:11680"/>
        <dbReference type="ChEBI" id="CHEBI:15377"/>
        <dbReference type="ChEBI" id="CHEBI:15378"/>
        <dbReference type="ChEBI" id="CHEBI:29985"/>
        <dbReference type="ChEBI" id="CHEBI:30616"/>
        <dbReference type="ChEBI" id="CHEBI:33019"/>
        <dbReference type="ChEBI" id="CHEBI:57464"/>
        <dbReference type="ChEBI" id="CHEBI:58115"/>
        <dbReference type="ChEBI" id="CHEBI:58359"/>
        <dbReference type="ChEBI" id="CHEBI:456215"/>
        <dbReference type="EC" id="6.3.5.2"/>
    </reaction>
</comment>
<evidence type="ECO:0000256" key="9">
    <source>
        <dbReference type="HAMAP-Rule" id="MF_00344"/>
    </source>
</evidence>
<dbReference type="Gene3D" id="3.40.50.620">
    <property type="entry name" value="HUPs"/>
    <property type="match status" value="1"/>
</dbReference>
<dbReference type="FunFam" id="3.40.50.620:FF:000001">
    <property type="entry name" value="GMP synthase [glutamine-hydrolyzing]"/>
    <property type="match status" value="1"/>
</dbReference>
<protein>
    <recommendedName>
        <fullName evidence="9">GMP synthase [glutamine-hydrolyzing]</fullName>
        <ecNumber evidence="9">6.3.5.2</ecNumber>
    </recommendedName>
    <alternativeName>
        <fullName evidence="9">GMP synthetase</fullName>
    </alternativeName>
    <alternativeName>
        <fullName evidence="9">Glutamine amidotransferase</fullName>
    </alternativeName>
</protein>
<evidence type="ECO:0000259" key="11">
    <source>
        <dbReference type="PROSITE" id="PS51553"/>
    </source>
</evidence>
<accession>T2KIA2</accession>
<evidence type="ECO:0000256" key="10">
    <source>
        <dbReference type="PROSITE-ProRule" id="PRU00886"/>
    </source>
</evidence>
<feature type="binding site" evidence="10">
    <location>
        <begin position="222"/>
        <end position="228"/>
    </location>
    <ligand>
        <name>ATP</name>
        <dbReference type="ChEBI" id="CHEBI:30616"/>
    </ligand>
</feature>
<evidence type="ECO:0000256" key="2">
    <source>
        <dbReference type="ARBA" id="ARBA00005153"/>
    </source>
</evidence>
<dbReference type="OrthoDB" id="9802219at2"/>
<dbReference type="InterPro" id="IPR017926">
    <property type="entry name" value="GATASE"/>
</dbReference>
<evidence type="ECO:0000256" key="5">
    <source>
        <dbReference type="ARBA" id="ARBA00022749"/>
    </source>
</evidence>
<dbReference type="STRING" id="1347342.BN863_8180"/>
<name>T2KIA2_FORAG</name>
<dbReference type="GO" id="GO:0003921">
    <property type="term" value="F:GMP synthase activity"/>
    <property type="evidence" value="ECO:0007669"/>
    <property type="project" value="InterPro"/>
</dbReference>
<proteinExistence type="inferred from homology"/>
<dbReference type="HOGENOM" id="CLU_014340_0_5_10"/>
<keyword evidence="3 9" id="KW-0436">Ligase</keyword>
<dbReference type="PANTHER" id="PTHR11922:SF2">
    <property type="entry name" value="GMP SYNTHASE [GLUTAMINE-HYDROLYZING]"/>
    <property type="match status" value="1"/>
</dbReference>
<feature type="domain" description="GMPS ATP-PPase" evidence="11">
    <location>
        <begin position="195"/>
        <end position="386"/>
    </location>
</feature>
<dbReference type="Pfam" id="PF00958">
    <property type="entry name" value="GMP_synt_C"/>
    <property type="match status" value="1"/>
</dbReference>
<sequence length="511" mass="56378">MQHDKVLILDFGSQYTQLIARRVRELNIYSEIRPFNKIPTDIESYKAVILSGSPNSVRGADALHPELGEIRTKKPMLAVCYGAQYLAHFSGGEVAPSSTREYGRANLSYIKENEVFFENISKGSQVWMSHSDTIKSLPTNGVLIASTTDVANAAYKIEGEETYAIQFHPEVYHSTDGKQLLENFLVKIADLKQDWTPDSFVEETVEAIQAKVGSDKVVLGLSGGVDSTVAAVLLNKAIGENLYCIFVNNGLLRKNEFESVLKQYEGMGLNVKGVDASKRFLDALEGIEDPELKRKAIGNSFIEVFDDEAHKLTDVKWLAQGTIYPDVIESVSATGGPSATIKSHHNVGGLPDFMKLKIVEPLRAIFKDEVRRVGATLGIDPELLGRHPFPGPGLGIRILGDITAEKVRILQEVDAIFINGLKEWGLYDKVWQAGAMLLPVNSVGVMGDERTYEKCVALRAVESTDGMTADWVNLPYAFLQKTSNDIINKVKGVNRVVYDISSKPPATIEWE</sequence>
<dbReference type="eggNOG" id="COG0518">
    <property type="taxonomic scope" value="Bacteria"/>
</dbReference>
<feature type="active site" evidence="9">
    <location>
        <position position="170"/>
    </location>
</feature>
<gene>
    <name evidence="9" type="primary">guaA</name>
    <name evidence="12" type="ORF">BN863_8180</name>
</gene>
<evidence type="ECO:0000256" key="1">
    <source>
        <dbReference type="ARBA" id="ARBA00002332"/>
    </source>
</evidence>
<dbReference type="Gene3D" id="3.40.50.880">
    <property type="match status" value="1"/>
</dbReference>